<protein>
    <recommendedName>
        <fullName evidence="7">Endolytic murein transglycosylase</fullName>
        <ecNumber evidence="7">4.2.2.29</ecNumber>
    </recommendedName>
    <alternativeName>
        <fullName evidence="7">Peptidoglycan lytic transglycosylase</fullName>
    </alternativeName>
    <alternativeName>
        <fullName evidence="7">Peptidoglycan polymerization terminase</fullName>
    </alternativeName>
</protein>
<dbReference type="EMBL" id="CP014525">
    <property type="protein sequence ID" value="AMW34786.1"/>
    <property type="molecule type" value="Genomic_DNA"/>
</dbReference>
<evidence type="ECO:0000313" key="9">
    <source>
        <dbReference type="Proteomes" id="UP000076066"/>
    </source>
</evidence>
<dbReference type="GO" id="GO:0009252">
    <property type="term" value="P:peptidoglycan biosynthetic process"/>
    <property type="evidence" value="ECO:0007669"/>
    <property type="project" value="UniProtKB-UniRule"/>
</dbReference>
<dbReference type="CDD" id="cd08010">
    <property type="entry name" value="MltG_like"/>
    <property type="match status" value="1"/>
</dbReference>
<organism evidence="8 9">
    <name type="scientific">Haematospirillum jordaniae</name>
    <dbReference type="NCBI Taxonomy" id="1549855"/>
    <lineage>
        <taxon>Bacteria</taxon>
        <taxon>Pseudomonadati</taxon>
        <taxon>Pseudomonadota</taxon>
        <taxon>Alphaproteobacteria</taxon>
        <taxon>Rhodospirillales</taxon>
        <taxon>Novispirillaceae</taxon>
        <taxon>Haematospirillum</taxon>
    </lineage>
</organism>
<dbReference type="KEGG" id="hjo:AY555_05875"/>
<keyword evidence="7" id="KW-0997">Cell inner membrane</keyword>
<dbReference type="AlphaFoldDB" id="A0A143DDN0"/>
<evidence type="ECO:0000256" key="3">
    <source>
        <dbReference type="ARBA" id="ARBA00022989"/>
    </source>
</evidence>
<keyword evidence="5 7" id="KW-0456">Lyase</keyword>
<dbReference type="EC" id="4.2.2.29" evidence="7"/>
<accession>A0A143DDN0</accession>
<dbReference type="STRING" id="1549855.AY555_05875"/>
<proteinExistence type="inferred from homology"/>
<keyword evidence="6 7" id="KW-0961">Cell wall biogenesis/degradation</keyword>
<keyword evidence="1 7" id="KW-1003">Cell membrane</keyword>
<dbReference type="OrthoDB" id="9814591at2"/>
<comment type="catalytic activity">
    <reaction evidence="7">
        <text>a peptidoglycan chain = a peptidoglycan chain with N-acetyl-1,6-anhydromuramyl-[peptide] at the reducing end + a peptidoglycan chain with N-acetylglucosamine at the non-reducing end.</text>
        <dbReference type="EC" id="4.2.2.29"/>
    </reaction>
</comment>
<keyword evidence="4 7" id="KW-0472">Membrane</keyword>
<evidence type="ECO:0000256" key="1">
    <source>
        <dbReference type="ARBA" id="ARBA00022475"/>
    </source>
</evidence>
<dbReference type="Gene3D" id="3.30.1490.480">
    <property type="entry name" value="Endolytic murein transglycosylase"/>
    <property type="match status" value="1"/>
</dbReference>
<dbReference type="GO" id="GO:0005886">
    <property type="term" value="C:plasma membrane"/>
    <property type="evidence" value="ECO:0007669"/>
    <property type="project" value="UniProtKB-UniRule"/>
</dbReference>
<dbReference type="PANTHER" id="PTHR30518">
    <property type="entry name" value="ENDOLYTIC MUREIN TRANSGLYCOSYLASE"/>
    <property type="match status" value="1"/>
</dbReference>
<dbReference type="Proteomes" id="UP000076066">
    <property type="component" value="Chromosome"/>
</dbReference>
<name>A0A143DDN0_9PROT</name>
<evidence type="ECO:0000256" key="6">
    <source>
        <dbReference type="ARBA" id="ARBA00023316"/>
    </source>
</evidence>
<dbReference type="GO" id="GO:0008932">
    <property type="term" value="F:lytic endotransglycosylase activity"/>
    <property type="evidence" value="ECO:0007669"/>
    <property type="project" value="UniProtKB-UniRule"/>
</dbReference>
<evidence type="ECO:0000256" key="2">
    <source>
        <dbReference type="ARBA" id="ARBA00022692"/>
    </source>
</evidence>
<evidence type="ECO:0000256" key="5">
    <source>
        <dbReference type="ARBA" id="ARBA00023239"/>
    </source>
</evidence>
<gene>
    <name evidence="7" type="primary">mltG</name>
    <name evidence="8" type="ORF">AY555_05875</name>
</gene>
<dbReference type="Gene3D" id="3.30.160.60">
    <property type="entry name" value="Classic Zinc Finger"/>
    <property type="match status" value="1"/>
</dbReference>
<keyword evidence="9" id="KW-1185">Reference proteome</keyword>
<comment type="function">
    <text evidence="7">Functions as a peptidoglycan terminase that cleaves nascent peptidoglycan strands endolytically to terminate their elongation.</text>
</comment>
<reference evidence="8 9" key="1">
    <citation type="submission" date="2016-02" db="EMBL/GenBank/DDBJ databases">
        <title>Complete Genome of H5569, the type strain of the newly described species Haematospirillium jordaniae.</title>
        <authorList>
            <person name="Nicholson A.C."/>
            <person name="Humrighouse B.W."/>
            <person name="Loparov V."/>
            <person name="McQuiston J.R."/>
        </authorList>
    </citation>
    <scope>NUCLEOTIDE SEQUENCE [LARGE SCALE GENOMIC DNA]</scope>
    <source>
        <strain evidence="8 9">H5569</strain>
    </source>
</reference>
<dbReference type="PANTHER" id="PTHR30518:SF2">
    <property type="entry name" value="ENDOLYTIC MUREIN TRANSGLYCOSYLASE"/>
    <property type="match status" value="1"/>
</dbReference>
<evidence type="ECO:0000313" key="8">
    <source>
        <dbReference type="EMBL" id="AMW34786.1"/>
    </source>
</evidence>
<evidence type="ECO:0000256" key="7">
    <source>
        <dbReference type="HAMAP-Rule" id="MF_02065"/>
    </source>
</evidence>
<dbReference type="NCBIfam" id="TIGR00247">
    <property type="entry name" value="endolytic transglycosylase MltG"/>
    <property type="match status" value="1"/>
</dbReference>
<dbReference type="Pfam" id="PF02618">
    <property type="entry name" value="YceG"/>
    <property type="match status" value="1"/>
</dbReference>
<keyword evidence="3 7" id="KW-1133">Transmembrane helix</keyword>
<dbReference type="HAMAP" id="MF_02065">
    <property type="entry name" value="MltG"/>
    <property type="match status" value="1"/>
</dbReference>
<keyword evidence="2 7" id="KW-0812">Transmembrane</keyword>
<dbReference type="GO" id="GO:0071555">
    <property type="term" value="P:cell wall organization"/>
    <property type="evidence" value="ECO:0007669"/>
    <property type="project" value="UniProtKB-KW"/>
</dbReference>
<sequence length="338" mass="36614">MGVVRFLGKLFFLCAGVLVVCAGIFAFRVHQRYGEPGLHEQDVVVLIPRGSGLAGIAERLHGAGLLPGRLDTEIFLLSARIDGRSASLKAGEYAIPAGASMAAVLDQLAAGTGMVRYPLTIPEGLTTAEVLSRVRDMAVLDGELTVSPGEGTLLPETWQIMRGDSRDAVVRRMMGAMDDTLEALWSQRVEGLPLQDRRQALILASVVEKETAVPGERPRVAAVFINRLRLGMPLQSDPTVIYGLSPDDGSLDRALLRKDLEQDHPWNTYTRPGLPVGPIANPGRESIAAVLAPAQTKDLYFVADGTGGHVFAETLDEHNRNVARWRKISRGKERADAR</sequence>
<dbReference type="InterPro" id="IPR003770">
    <property type="entry name" value="MLTG-like"/>
</dbReference>
<comment type="similarity">
    <text evidence="7">Belongs to the transglycosylase MltG family.</text>
</comment>
<evidence type="ECO:0000256" key="4">
    <source>
        <dbReference type="ARBA" id="ARBA00023136"/>
    </source>
</evidence>
<feature type="site" description="Important for catalytic activity" evidence="7">
    <location>
        <position position="210"/>
    </location>
</feature>